<sequence>MYSAKGGWTIVPAIQAKSTRFLHTNCGRAIDAGLTDYAFRGTESRQRPGSVLVLSARVTRRDAPRLIGVCTWNPEVEGAGEFVAAQIDRMIRDET</sequence>
<dbReference type="Proteomes" id="UP000194161">
    <property type="component" value="Chromosome"/>
</dbReference>
<dbReference type="KEGG" id="bgm:CAL15_03570"/>
<gene>
    <name evidence="1" type="ORF">CAL15_03570</name>
</gene>
<accession>A0A1W6Z865</accession>
<keyword evidence="2" id="KW-1185">Reference proteome</keyword>
<name>A0A1W6Z865_9BORD</name>
<proteinExistence type="predicted"/>
<dbReference type="AlphaFoldDB" id="A0A1W6Z865"/>
<organism evidence="1 2">
    <name type="scientific">Bordetella genomosp. 13</name>
    <dbReference type="NCBI Taxonomy" id="463040"/>
    <lineage>
        <taxon>Bacteria</taxon>
        <taxon>Pseudomonadati</taxon>
        <taxon>Pseudomonadota</taxon>
        <taxon>Betaproteobacteria</taxon>
        <taxon>Burkholderiales</taxon>
        <taxon>Alcaligenaceae</taxon>
        <taxon>Bordetella</taxon>
    </lineage>
</organism>
<reference evidence="1 2" key="1">
    <citation type="submission" date="2017-05" db="EMBL/GenBank/DDBJ databases">
        <title>Complete and WGS of Bordetella genogroups.</title>
        <authorList>
            <person name="Spilker T."/>
            <person name="LiPuma J."/>
        </authorList>
    </citation>
    <scope>NUCLEOTIDE SEQUENCE [LARGE SCALE GENOMIC DNA]</scope>
    <source>
        <strain evidence="1 2">AU7206</strain>
    </source>
</reference>
<dbReference type="EMBL" id="CP021111">
    <property type="protein sequence ID" value="ARP93539.1"/>
    <property type="molecule type" value="Genomic_DNA"/>
</dbReference>
<protein>
    <submittedName>
        <fullName evidence="1">Uncharacterized protein</fullName>
    </submittedName>
</protein>
<evidence type="ECO:0000313" key="1">
    <source>
        <dbReference type="EMBL" id="ARP93539.1"/>
    </source>
</evidence>
<evidence type="ECO:0000313" key="2">
    <source>
        <dbReference type="Proteomes" id="UP000194161"/>
    </source>
</evidence>